<comment type="caution">
    <text evidence="1">The sequence shown here is derived from an EMBL/GenBank/DDBJ whole genome shotgun (WGS) entry which is preliminary data.</text>
</comment>
<dbReference type="Proteomes" id="UP000216188">
    <property type="component" value="Unassembled WGS sequence"/>
</dbReference>
<name>A0A256GQB4_9HYPH</name>
<dbReference type="EMBL" id="NNRM01000012">
    <property type="protein sequence ID" value="OYR28976.1"/>
    <property type="molecule type" value="Genomic_DNA"/>
</dbReference>
<protein>
    <submittedName>
        <fullName evidence="1">Uncharacterized protein</fullName>
    </submittedName>
</protein>
<organism evidence="1 2">
    <name type="scientific">Brucella pseudogrignonensis</name>
    <dbReference type="NCBI Taxonomy" id="419475"/>
    <lineage>
        <taxon>Bacteria</taxon>
        <taxon>Pseudomonadati</taxon>
        <taxon>Pseudomonadota</taxon>
        <taxon>Alphaproteobacteria</taxon>
        <taxon>Hyphomicrobiales</taxon>
        <taxon>Brucellaceae</taxon>
        <taxon>Brucella/Ochrobactrum group</taxon>
        <taxon>Brucella</taxon>
    </lineage>
</organism>
<reference evidence="1 2" key="1">
    <citation type="submission" date="2017-07" db="EMBL/GenBank/DDBJ databases">
        <title>Phylogenetic study on the rhizospheric bacterium Ochrobactrum sp. A44.</title>
        <authorList>
            <person name="Krzyzanowska D.M."/>
            <person name="Ossowicki A."/>
            <person name="Rajewska M."/>
            <person name="Maciag T."/>
            <person name="Kaczynski Z."/>
            <person name="Czerwicka M."/>
            <person name="Jafra S."/>
        </authorList>
    </citation>
    <scope>NUCLEOTIDE SEQUENCE [LARGE SCALE GENOMIC DNA]</scope>
    <source>
        <strain evidence="1 2">CCUG 30717</strain>
    </source>
</reference>
<evidence type="ECO:0000313" key="1">
    <source>
        <dbReference type="EMBL" id="OYR28976.1"/>
    </source>
</evidence>
<gene>
    <name evidence="1" type="ORF">CEV34_0921</name>
</gene>
<evidence type="ECO:0000313" key="2">
    <source>
        <dbReference type="Proteomes" id="UP000216188"/>
    </source>
</evidence>
<proteinExistence type="predicted"/>
<accession>A0A256GQB4</accession>
<keyword evidence="2" id="KW-1185">Reference proteome</keyword>
<dbReference type="AlphaFoldDB" id="A0A256GQB4"/>
<sequence length="40" mass="4571">MLIPRLYTDSIPLARLFHAENANIFTKTWKSGSQNVENHG</sequence>